<feature type="transmembrane region" description="Helical" evidence="7">
    <location>
        <begin position="99"/>
        <end position="118"/>
    </location>
</feature>
<feature type="transmembrane region" description="Helical" evidence="7">
    <location>
        <begin position="124"/>
        <end position="147"/>
    </location>
</feature>
<dbReference type="InterPro" id="IPR050925">
    <property type="entry name" value="Rhomboid_protease_S54"/>
</dbReference>
<keyword evidence="9" id="KW-0645">Protease</keyword>
<evidence type="ECO:0000256" key="7">
    <source>
        <dbReference type="SAM" id="Phobius"/>
    </source>
</evidence>
<feature type="transmembrane region" description="Helical" evidence="7">
    <location>
        <begin position="159"/>
        <end position="177"/>
    </location>
</feature>
<evidence type="ECO:0000259" key="8">
    <source>
        <dbReference type="Pfam" id="PF01694"/>
    </source>
</evidence>
<evidence type="ECO:0000313" key="10">
    <source>
        <dbReference type="Proteomes" id="UP000682811"/>
    </source>
</evidence>
<dbReference type="Gene3D" id="1.20.1540.10">
    <property type="entry name" value="Rhomboid-like"/>
    <property type="match status" value="1"/>
</dbReference>
<proteinExistence type="inferred from homology"/>
<dbReference type="PANTHER" id="PTHR43731:SF14">
    <property type="entry name" value="PRESENILIN-ASSOCIATED RHOMBOID-LIKE PROTEIN, MITOCHONDRIAL"/>
    <property type="match status" value="1"/>
</dbReference>
<keyword evidence="10" id="KW-1185">Reference proteome</keyword>
<evidence type="ECO:0000256" key="1">
    <source>
        <dbReference type="ARBA" id="ARBA00004141"/>
    </source>
</evidence>
<comment type="caution">
    <text evidence="9">The sequence shown here is derived from an EMBL/GenBank/DDBJ whole genome shotgun (WGS) entry which is preliminary data.</text>
</comment>
<dbReference type="RefSeq" id="WP_212979583.1">
    <property type="nucleotide sequence ID" value="NZ_AP025343.1"/>
</dbReference>
<comment type="subcellular location">
    <subcellularLocation>
        <location evidence="1">Membrane</location>
        <topology evidence="1">Multi-pass membrane protein</topology>
    </subcellularLocation>
</comment>
<keyword evidence="4" id="KW-0378">Hydrolase</keyword>
<evidence type="ECO:0000256" key="4">
    <source>
        <dbReference type="ARBA" id="ARBA00022801"/>
    </source>
</evidence>
<keyword evidence="5 7" id="KW-1133">Transmembrane helix</keyword>
<keyword evidence="3 7" id="KW-0812">Transmembrane</keyword>
<dbReference type="InterPro" id="IPR035952">
    <property type="entry name" value="Rhomboid-like_sf"/>
</dbReference>
<dbReference type="Pfam" id="PF01694">
    <property type="entry name" value="Rhomboid"/>
    <property type="match status" value="1"/>
</dbReference>
<dbReference type="GO" id="GO:0006508">
    <property type="term" value="P:proteolysis"/>
    <property type="evidence" value="ECO:0007669"/>
    <property type="project" value="UniProtKB-KW"/>
</dbReference>
<reference evidence="9 10" key="1">
    <citation type="submission" date="2021-03" db="EMBL/GenBank/DDBJ databases">
        <title>Antimicrobial resistance genes in bacteria isolated from Japanese honey, and their potential for conferring macrolide and lincosamide resistance in the American foulbrood pathogen Paenibacillus larvae.</title>
        <authorList>
            <person name="Okamoto M."/>
            <person name="Kumagai M."/>
            <person name="Kanamori H."/>
            <person name="Takamatsu D."/>
        </authorList>
    </citation>
    <scope>NUCLEOTIDE SEQUENCE [LARGE SCALE GENOMIC DNA]</scope>
    <source>
        <strain evidence="9 10">J34TS1</strain>
    </source>
</reference>
<gene>
    <name evidence="9" type="primary">ydcA</name>
    <name evidence="9" type="ORF">J34TS1_37590</name>
</gene>
<dbReference type="EMBL" id="BORT01000018">
    <property type="protein sequence ID" value="GIO48994.1"/>
    <property type="molecule type" value="Genomic_DNA"/>
</dbReference>
<dbReference type="GO" id="GO:0016020">
    <property type="term" value="C:membrane"/>
    <property type="evidence" value="ECO:0007669"/>
    <property type="project" value="UniProtKB-SubCell"/>
</dbReference>
<dbReference type="AlphaFoldDB" id="A0A919YDZ9"/>
<dbReference type="SUPFAM" id="SSF144091">
    <property type="entry name" value="Rhomboid-like"/>
    <property type="match status" value="1"/>
</dbReference>
<evidence type="ECO:0000256" key="2">
    <source>
        <dbReference type="ARBA" id="ARBA00009045"/>
    </source>
</evidence>
<evidence type="ECO:0000256" key="6">
    <source>
        <dbReference type="ARBA" id="ARBA00023136"/>
    </source>
</evidence>
<accession>A0A919YDZ9</accession>
<name>A0A919YDZ9_9BACL</name>
<evidence type="ECO:0000313" key="9">
    <source>
        <dbReference type="EMBL" id="GIO48994.1"/>
    </source>
</evidence>
<protein>
    <submittedName>
        <fullName evidence="9">Rhomboid protease YdcA</fullName>
    </submittedName>
</protein>
<dbReference type="GO" id="GO:0004252">
    <property type="term" value="F:serine-type endopeptidase activity"/>
    <property type="evidence" value="ECO:0007669"/>
    <property type="project" value="InterPro"/>
</dbReference>
<feature type="transmembrane region" description="Helical" evidence="7">
    <location>
        <begin position="12"/>
        <end position="33"/>
    </location>
</feature>
<keyword evidence="6 7" id="KW-0472">Membrane</keyword>
<dbReference type="PANTHER" id="PTHR43731">
    <property type="entry name" value="RHOMBOID PROTEASE"/>
    <property type="match status" value="1"/>
</dbReference>
<feature type="transmembrane region" description="Helical" evidence="7">
    <location>
        <begin position="67"/>
        <end position="87"/>
    </location>
</feature>
<feature type="domain" description="Peptidase S54 rhomboid" evidence="8">
    <location>
        <begin position="58"/>
        <end position="199"/>
    </location>
</feature>
<dbReference type="InterPro" id="IPR022764">
    <property type="entry name" value="Peptidase_S54_rhomboid_dom"/>
</dbReference>
<feature type="transmembrane region" description="Helical" evidence="7">
    <location>
        <begin position="183"/>
        <end position="204"/>
    </location>
</feature>
<sequence>MLFVRYENWKSYLRYYPITTIIFVANIIMHLVVTFNGGASDPNTLLKFGALTNWDGYNEWWRYVSSIFLHGSFSHLLFNDFAILVFAPPLERLLGAWRYSLLYLLSGVIGNILSVAHYNRIGEALLTIGASGAIYGIYGAYLYIALLQRNWMDDSSRKTVYALLLVGIVFSFASGTEEFKVNWVAHLGGLVCGFFVYGLMARILKRRIKRSGHN</sequence>
<evidence type="ECO:0000256" key="5">
    <source>
        <dbReference type="ARBA" id="ARBA00022989"/>
    </source>
</evidence>
<comment type="similarity">
    <text evidence="2">Belongs to the peptidase S54 family.</text>
</comment>
<evidence type="ECO:0000256" key="3">
    <source>
        <dbReference type="ARBA" id="ARBA00022692"/>
    </source>
</evidence>
<dbReference type="Proteomes" id="UP000682811">
    <property type="component" value="Unassembled WGS sequence"/>
</dbReference>
<organism evidence="9 10">
    <name type="scientific">Paenibacillus azoreducens</name>
    <dbReference type="NCBI Taxonomy" id="116718"/>
    <lineage>
        <taxon>Bacteria</taxon>
        <taxon>Bacillati</taxon>
        <taxon>Bacillota</taxon>
        <taxon>Bacilli</taxon>
        <taxon>Bacillales</taxon>
        <taxon>Paenibacillaceae</taxon>
        <taxon>Paenibacillus</taxon>
    </lineage>
</organism>